<comment type="caution">
    <text evidence="4">The sequence shown here is derived from an EMBL/GenBank/DDBJ whole genome shotgun (WGS) entry which is preliminary data.</text>
</comment>
<proteinExistence type="predicted"/>
<evidence type="ECO:0000313" key="4">
    <source>
        <dbReference type="EMBL" id="KAK8890558.1"/>
    </source>
</evidence>
<dbReference type="Proteomes" id="UP001470230">
    <property type="component" value="Unassembled WGS sequence"/>
</dbReference>
<dbReference type="Pfam" id="PF03162">
    <property type="entry name" value="Y_phosphatase2"/>
    <property type="match status" value="1"/>
</dbReference>
<organism evidence="4 5">
    <name type="scientific">Tritrichomonas musculus</name>
    <dbReference type="NCBI Taxonomy" id="1915356"/>
    <lineage>
        <taxon>Eukaryota</taxon>
        <taxon>Metamonada</taxon>
        <taxon>Parabasalia</taxon>
        <taxon>Tritrichomonadida</taxon>
        <taxon>Tritrichomonadidae</taxon>
        <taxon>Tritrichomonas</taxon>
    </lineage>
</organism>
<dbReference type="EC" id="3.1.3.48" evidence="1"/>
<protein>
    <recommendedName>
        <fullName evidence="1">protein-tyrosine-phosphatase</fullName>
        <ecNumber evidence="1">3.1.3.48</ecNumber>
    </recommendedName>
</protein>
<dbReference type="PANTHER" id="PTHR31126">
    <property type="entry name" value="TYROSINE-PROTEIN PHOSPHATASE"/>
    <property type="match status" value="1"/>
</dbReference>
<dbReference type="Gene3D" id="3.90.190.10">
    <property type="entry name" value="Protein tyrosine phosphatase superfamily"/>
    <property type="match status" value="1"/>
</dbReference>
<dbReference type="InterPro" id="IPR004861">
    <property type="entry name" value="Siw14-like"/>
</dbReference>
<name>A0ABR2KHD2_9EUKA</name>
<accession>A0ABR2KHD2</accession>
<dbReference type="PANTHER" id="PTHR31126:SF8">
    <property type="entry name" value="TYROSINE-PROTEIN PHOSPHATASE OCA1-RELATED"/>
    <property type="match status" value="1"/>
</dbReference>
<gene>
    <name evidence="4" type="ORF">M9Y10_035335</name>
</gene>
<reference evidence="4 5" key="1">
    <citation type="submission" date="2024-04" db="EMBL/GenBank/DDBJ databases">
        <title>Tritrichomonas musculus Genome.</title>
        <authorList>
            <person name="Alves-Ferreira E."/>
            <person name="Grigg M."/>
            <person name="Lorenzi H."/>
            <person name="Galac M."/>
        </authorList>
    </citation>
    <scope>NUCLEOTIDE SEQUENCE [LARGE SCALE GENOMIC DNA]</scope>
    <source>
        <strain evidence="4 5">EAF2021</strain>
    </source>
</reference>
<evidence type="ECO:0000256" key="1">
    <source>
        <dbReference type="ARBA" id="ARBA00013064"/>
    </source>
</evidence>
<dbReference type="SUPFAM" id="SSF52799">
    <property type="entry name" value="(Phosphotyrosine protein) phosphatases II"/>
    <property type="match status" value="1"/>
</dbReference>
<sequence length="194" mass="22433">MNGNNNDELDSSNQSQFLEPPDAFGIVTQSILRCGAISPTHFNFLSLHDFKTVLLINEDKPIQRIIDYLKSRDTKYKRIGIYSQRSSLQWRTQLDELVKLSLEYILNHDNQPMLISSSSTLHLCTIIGCLRKIQGWDLCSIMEEFRRFTPEQPFSLHKNYIEMFDFDLVNIPENAINDVCIYNNANNSDATEAH</sequence>
<evidence type="ECO:0000256" key="3">
    <source>
        <dbReference type="ARBA" id="ARBA00022912"/>
    </source>
</evidence>
<keyword evidence="5" id="KW-1185">Reference proteome</keyword>
<dbReference type="EMBL" id="JAPFFF010000005">
    <property type="protein sequence ID" value="KAK8890558.1"/>
    <property type="molecule type" value="Genomic_DNA"/>
</dbReference>
<keyword evidence="2" id="KW-0378">Hydrolase</keyword>
<dbReference type="InterPro" id="IPR029021">
    <property type="entry name" value="Prot-tyrosine_phosphatase-like"/>
</dbReference>
<evidence type="ECO:0000256" key="2">
    <source>
        <dbReference type="ARBA" id="ARBA00022801"/>
    </source>
</evidence>
<keyword evidence="3" id="KW-0904">Protein phosphatase</keyword>
<evidence type="ECO:0000313" key="5">
    <source>
        <dbReference type="Proteomes" id="UP001470230"/>
    </source>
</evidence>